<dbReference type="AlphaFoldDB" id="A0A451AUQ5"/>
<dbReference type="Pfam" id="PF01610">
    <property type="entry name" value="DDE_Tnp_ISL3"/>
    <property type="match status" value="1"/>
</dbReference>
<name>A0A451AUQ5_9GAMM</name>
<organism evidence="3">
    <name type="scientific">Candidatus Kentrum sp. UNK</name>
    <dbReference type="NCBI Taxonomy" id="2126344"/>
    <lineage>
        <taxon>Bacteria</taxon>
        <taxon>Pseudomonadati</taxon>
        <taxon>Pseudomonadota</taxon>
        <taxon>Gammaproteobacteria</taxon>
        <taxon>Candidatus Kentrum</taxon>
    </lineage>
</organism>
<gene>
    <name evidence="3" type="ORF">BECKUNK1418G_GA0071005_14511</name>
</gene>
<dbReference type="PANTHER" id="PTHR33498:SF1">
    <property type="entry name" value="TRANSPOSASE FOR INSERTION SEQUENCE ELEMENT IS1557"/>
    <property type="match status" value="1"/>
</dbReference>
<feature type="domain" description="Transposase IS204/IS1001/IS1096/IS1165 DDE" evidence="2">
    <location>
        <begin position="27"/>
        <end position="110"/>
    </location>
</feature>
<protein>
    <submittedName>
        <fullName evidence="3">Transposase</fullName>
    </submittedName>
</protein>
<accession>A0A451AUQ5</accession>
<evidence type="ECO:0000259" key="2">
    <source>
        <dbReference type="Pfam" id="PF01610"/>
    </source>
</evidence>
<sequence>MGAHFRLESVPIFRRNGCPLSLGICTSLSGEQIAAIESVSMDMWPAFINATLESIPGAEEKIAFDKFHVAKYLGEAVDKVRREEHKALMAEGRDDLKGSKYTWQYNPKGSSPDRVGNEA</sequence>
<dbReference type="PANTHER" id="PTHR33498">
    <property type="entry name" value="TRANSPOSASE FOR INSERTION SEQUENCE ELEMENT IS1557"/>
    <property type="match status" value="1"/>
</dbReference>
<dbReference type="EMBL" id="CAADFZ010000451">
    <property type="protein sequence ID" value="VFK69776.1"/>
    <property type="molecule type" value="Genomic_DNA"/>
</dbReference>
<evidence type="ECO:0000313" key="3">
    <source>
        <dbReference type="EMBL" id="VFK69776.1"/>
    </source>
</evidence>
<proteinExistence type="predicted"/>
<feature type="region of interest" description="Disordered" evidence="1">
    <location>
        <begin position="99"/>
        <end position="119"/>
    </location>
</feature>
<reference evidence="3" key="1">
    <citation type="submission" date="2019-02" db="EMBL/GenBank/DDBJ databases">
        <authorList>
            <person name="Gruber-Vodicka R. H."/>
            <person name="Seah K. B. B."/>
        </authorList>
    </citation>
    <scope>NUCLEOTIDE SEQUENCE</scope>
    <source>
        <strain evidence="3">BECK_BY8</strain>
    </source>
</reference>
<evidence type="ECO:0000256" key="1">
    <source>
        <dbReference type="SAM" id="MobiDB-lite"/>
    </source>
</evidence>
<dbReference type="InterPro" id="IPR002560">
    <property type="entry name" value="Transposase_DDE"/>
</dbReference>
<dbReference type="InterPro" id="IPR047951">
    <property type="entry name" value="Transpos_ISL3"/>
</dbReference>